<evidence type="ECO:0000256" key="1">
    <source>
        <dbReference type="ARBA" id="ARBA00001947"/>
    </source>
</evidence>
<keyword evidence="9" id="KW-0732">Signal</keyword>
<dbReference type="PANTHER" id="PTHR43690">
    <property type="entry name" value="NARDILYSIN"/>
    <property type="match status" value="1"/>
</dbReference>
<accession>A0AAJ1IFW5</accession>
<keyword evidence="5" id="KW-0378">Hydrolase</keyword>
<dbReference type="AlphaFoldDB" id="A0AAJ1IFW5"/>
<dbReference type="InterPro" id="IPR011249">
    <property type="entry name" value="Metalloenz_LuxS/M16"/>
</dbReference>
<dbReference type="Pfam" id="PF00675">
    <property type="entry name" value="Peptidase_M16"/>
    <property type="match status" value="1"/>
</dbReference>
<evidence type="ECO:0000256" key="2">
    <source>
        <dbReference type="ARBA" id="ARBA00007261"/>
    </source>
</evidence>
<evidence type="ECO:0000256" key="5">
    <source>
        <dbReference type="ARBA" id="ARBA00022801"/>
    </source>
</evidence>
<dbReference type="PANTHER" id="PTHR43690:SF34">
    <property type="entry name" value="ZINC PROTEASE PQQL-LIKE"/>
    <property type="match status" value="1"/>
</dbReference>
<feature type="chain" id="PRO_5042574050" evidence="9">
    <location>
        <begin position="27"/>
        <end position="948"/>
    </location>
</feature>
<feature type="domain" description="Peptidase M16 N-terminal" evidence="10">
    <location>
        <begin position="68"/>
        <end position="185"/>
    </location>
</feature>
<comment type="similarity">
    <text evidence="2 8">Belongs to the peptidase M16 family.</text>
</comment>
<keyword evidence="3" id="KW-0645">Protease</keyword>
<reference evidence="12 13" key="1">
    <citation type="submission" date="2022-12" db="EMBL/GenBank/DDBJ databases">
        <title>Metagenome assembled genome from gulf of manar.</title>
        <authorList>
            <person name="Kohli P."/>
            <person name="Pk S."/>
            <person name="Venkata Ramana C."/>
            <person name="Sasikala C."/>
        </authorList>
    </citation>
    <scope>NUCLEOTIDE SEQUENCE [LARGE SCALE GENOMIC DNA]</scope>
    <source>
        <strain evidence="12">JB008</strain>
    </source>
</reference>
<evidence type="ECO:0000256" key="3">
    <source>
        <dbReference type="ARBA" id="ARBA00022670"/>
    </source>
</evidence>
<keyword evidence="6" id="KW-0862">Zinc</keyword>
<evidence type="ECO:0000259" key="10">
    <source>
        <dbReference type="Pfam" id="PF00675"/>
    </source>
</evidence>
<dbReference type="Proteomes" id="UP001221217">
    <property type="component" value="Unassembled WGS sequence"/>
</dbReference>
<dbReference type="Pfam" id="PF05193">
    <property type="entry name" value="Peptidase_M16_C"/>
    <property type="match status" value="2"/>
</dbReference>
<name>A0AAJ1IFW5_9SPIO</name>
<gene>
    <name evidence="12" type="ORF">PQJ61_01610</name>
</gene>
<proteinExistence type="inferred from homology"/>
<feature type="domain" description="Peptidase M16 C-terminal" evidence="11">
    <location>
        <begin position="709"/>
        <end position="871"/>
    </location>
</feature>
<protein>
    <submittedName>
        <fullName evidence="12">Insulinase family protein</fullName>
    </submittedName>
</protein>
<dbReference type="InterPro" id="IPR050626">
    <property type="entry name" value="Peptidase_M16"/>
</dbReference>
<dbReference type="GO" id="GO:0006508">
    <property type="term" value="P:proteolysis"/>
    <property type="evidence" value="ECO:0007669"/>
    <property type="project" value="UniProtKB-KW"/>
</dbReference>
<evidence type="ECO:0000313" key="12">
    <source>
        <dbReference type="EMBL" id="MDC7225441.1"/>
    </source>
</evidence>
<dbReference type="PROSITE" id="PS51257">
    <property type="entry name" value="PROKAR_LIPOPROTEIN"/>
    <property type="match status" value="1"/>
</dbReference>
<organism evidence="12 13">
    <name type="scientific">Candidatus Thalassospirochaeta sargassi</name>
    <dbReference type="NCBI Taxonomy" id="3119039"/>
    <lineage>
        <taxon>Bacteria</taxon>
        <taxon>Pseudomonadati</taxon>
        <taxon>Spirochaetota</taxon>
        <taxon>Spirochaetia</taxon>
        <taxon>Spirochaetales</taxon>
        <taxon>Spirochaetaceae</taxon>
        <taxon>Candidatus Thalassospirochaeta</taxon>
    </lineage>
</organism>
<keyword evidence="4" id="KW-0479">Metal-binding</keyword>
<feature type="domain" description="Peptidase M16 C-terminal" evidence="11">
    <location>
        <begin position="227"/>
        <end position="403"/>
    </location>
</feature>
<dbReference type="PROSITE" id="PS00143">
    <property type="entry name" value="INSULINASE"/>
    <property type="match status" value="1"/>
</dbReference>
<evidence type="ECO:0000256" key="6">
    <source>
        <dbReference type="ARBA" id="ARBA00022833"/>
    </source>
</evidence>
<dbReference type="SUPFAM" id="SSF63411">
    <property type="entry name" value="LuxS/MPP-like metallohydrolase"/>
    <property type="match status" value="4"/>
</dbReference>
<evidence type="ECO:0000256" key="7">
    <source>
        <dbReference type="ARBA" id="ARBA00023049"/>
    </source>
</evidence>
<dbReference type="InterPro" id="IPR007863">
    <property type="entry name" value="Peptidase_M16_C"/>
</dbReference>
<comment type="cofactor">
    <cofactor evidence="1">
        <name>Zn(2+)</name>
        <dbReference type="ChEBI" id="CHEBI:29105"/>
    </cofactor>
</comment>
<dbReference type="GO" id="GO:0046872">
    <property type="term" value="F:metal ion binding"/>
    <property type="evidence" value="ECO:0007669"/>
    <property type="project" value="UniProtKB-KW"/>
</dbReference>
<feature type="signal peptide" evidence="9">
    <location>
        <begin position="1"/>
        <end position="26"/>
    </location>
</feature>
<sequence length="948" mass="106063">MQKSGFLKYATLTVLLAVFLFLSSCGTVDDSADPAQDADTLTNDEFIPLDPLVESGTLENGLRWYIRSNQEPEQRASLRLVVNAGSILEMDDQQGLAHFCEHMAFNGTENFEKSELIDYLELIGMSFGPDINAYTGFDETVYTLEIPTADDDTVATAFQVLEDWAHLVSYEDEEVEKERGVIQEEWRLGRGVSGRILDKMIPVIFKGSAYAERLPIGKPEVFMNAPPQRLRDFYNTWYRPDLMAVIVVGDIEPEKTKALIEKHFSYEGPENPEYRPEHPVETAGETEVCMISDPELAYATVELSAKTEPPRLRTEGDYRRSLVESLTWSMFNSRLSEIARKPEPPFIGAGGGAGDIVRPAGNISCYASADADGVQEALTAMVAELERAGRWGFTQAELDRKKADFLNSVEEYYLERDNIPSSGLADELIDNFLKDVFVPGVVAEYELYNRFIPEISLEDVNSYAVDLMPESGRTITLIYPEGAEVPDSGQVKAVVESGSSMSLEPYFDDSLDRDLVDTPPVAGAVVEKRYYESIDTELWHLSNGADVILKQTDFKDDEVLFSAFSRGGLSLHSDEEYIAGLYAPLLQSLSGLGAFNSIQLGKKLSGLSVSLSPYIGRAWEGMSGSFSPDELEVFMQLLYLYYTEPVFSPDACDNMKVRLESLIENRNADPMNVYYDRVRAILSQDDYRSKPLDSERLDGIVADVSDSVFRERFSGADDFIFVFTGNIDKQELEAACTVWIAGLPSGSGPEQPFDRGVRPPEGIVSETVYRGIEEQGRVRIIFTTELEAWSPDIELQIETSASVMETLFRESLREDAGGTYHISVNPVVEREPYPSVTMSIEFGCDPDRADELSAGIFEIINKVAGGELEDKYITIQEQQYRLGYEQSIEENSFWLAHLEDAFGFGDDPEDLLPPDKFNEQISRESVIESVGRYYNTGEYITVVLMPEE</sequence>
<comment type="caution">
    <text evidence="12">The sequence shown here is derived from an EMBL/GenBank/DDBJ whole genome shotgun (WGS) entry which is preliminary data.</text>
</comment>
<evidence type="ECO:0000256" key="4">
    <source>
        <dbReference type="ARBA" id="ARBA00022723"/>
    </source>
</evidence>
<evidence type="ECO:0000256" key="9">
    <source>
        <dbReference type="SAM" id="SignalP"/>
    </source>
</evidence>
<dbReference type="Gene3D" id="3.30.830.10">
    <property type="entry name" value="Metalloenzyme, LuxS/M16 peptidase-like"/>
    <property type="match status" value="4"/>
</dbReference>
<evidence type="ECO:0000256" key="8">
    <source>
        <dbReference type="RuleBase" id="RU004447"/>
    </source>
</evidence>
<dbReference type="InterPro" id="IPR001431">
    <property type="entry name" value="Pept_M16_Zn_BS"/>
</dbReference>
<evidence type="ECO:0000259" key="11">
    <source>
        <dbReference type="Pfam" id="PF05193"/>
    </source>
</evidence>
<dbReference type="GO" id="GO:0004222">
    <property type="term" value="F:metalloendopeptidase activity"/>
    <property type="evidence" value="ECO:0007669"/>
    <property type="project" value="InterPro"/>
</dbReference>
<evidence type="ECO:0000313" key="13">
    <source>
        <dbReference type="Proteomes" id="UP001221217"/>
    </source>
</evidence>
<dbReference type="EMBL" id="JAQQAL010000006">
    <property type="protein sequence ID" value="MDC7225441.1"/>
    <property type="molecule type" value="Genomic_DNA"/>
</dbReference>
<dbReference type="InterPro" id="IPR011765">
    <property type="entry name" value="Pept_M16_N"/>
</dbReference>
<keyword evidence="7" id="KW-0482">Metalloprotease</keyword>